<dbReference type="GO" id="GO:0005524">
    <property type="term" value="F:ATP binding"/>
    <property type="evidence" value="ECO:0007669"/>
    <property type="project" value="UniProtKB-UniRule"/>
</dbReference>
<dbReference type="PANTHER" id="PTHR47964">
    <property type="entry name" value="ATP-DEPENDENT DNA HELICASE HOMOLOG RECG, CHLOROPLASTIC"/>
    <property type="match status" value="1"/>
</dbReference>
<dbReference type="PANTHER" id="PTHR47964:SF1">
    <property type="entry name" value="ATP-DEPENDENT DNA HELICASE HOMOLOG RECG, CHLOROPLASTIC"/>
    <property type="match status" value="1"/>
</dbReference>
<evidence type="ECO:0000256" key="6">
    <source>
        <dbReference type="ARBA" id="ARBA00022840"/>
    </source>
</evidence>
<dbReference type="InterPro" id="IPR003711">
    <property type="entry name" value="CarD-like/TRCF_RID"/>
</dbReference>
<dbReference type="PROSITE" id="PS51192">
    <property type="entry name" value="HELICASE_ATP_BIND_1"/>
    <property type="match status" value="1"/>
</dbReference>
<keyword evidence="4 9" id="KW-0378">Hydrolase</keyword>
<dbReference type="InterPro" id="IPR014001">
    <property type="entry name" value="Helicase_ATP-bd"/>
</dbReference>
<gene>
    <name evidence="9 12" type="primary">mfd</name>
    <name evidence="12" type="ORF">LEP1GSC105_1319</name>
</gene>
<keyword evidence="3 9" id="KW-0227">DNA damage</keyword>
<dbReference type="Pfam" id="PF17757">
    <property type="entry name" value="UvrB_inter"/>
    <property type="match status" value="1"/>
</dbReference>
<dbReference type="Pfam" id="PF00270">
    <property type="entry name" value="DEAD"/>
    <property type="match status" value="1"/>
</dbReference>
<dbReference type="Gene3D" id="3.40.50.11180">
    <property type="match status" value="1"/>
</dbReference>
<keyword evidence="8 9" id="KW-0234">DNA repair</keyword>
<dbReference type="Gene3D" id="2.40.10.170">
    <property type="match status" value="1"/>
</dbReference>
<evidence type="ECO:0000256" key="1">
    <source>
        <dbReference type="ARBA" id="ARBA00022490"/>
    </source>
</evidence>
<dbReference type="InterPro" id="IPR011545">
    <property type="entry name" value="DEAD/DEAH_box_helicase_dom"/>
</dbReference>
<dbReference type="GO" id="GO:0005737">
    <property type="term" value="C:cytoplasm"/>
    <property type="evidence" value="ECO:0007669"/>
    <property type="project" value="UniProtKB-SubCell"/>
</dbReference>
<dbReference type="SMART" id="SM01058">
    <property type="entry name" value="CarD_TRCF"/>
    <property type="match status" value="1"/>
</dbReference>
<comment type="similarity">
    <text evidence="9">In the C-terminal section; belongs to the helicase family. RecG subfamily.</text>
</comment>
<dbReference type="GO" id="GO:0000716">
    <property type="term" value="P:transcription-coupled nucleotide-excision repair, DNA damage recognition"/>
    <property type="evidence" value="ECO:0007669"/>
    <property type="project" value="UniProtKB-UniRule"/>
</dbReference>
<dbReference type="Pfam" id="PF03461">
    <property type="entry name" value="TRCF"/>
    <property type="match status" value="1"/>
</dbReference>
<comment type="similarity">
    <text evidence="9">In the N-terminal section; belongs to the UvrB family.</text>
</comment>
<sequence length="1186" mass="134949">MKDLLNMIGDGVFSRFESSLKKKNSTSKIKSSFADSSNLKTQSNFTLKTQSVSASEKKISVNTEVVGSVYSVTTGSHSILASSLFQKLNQTILVVSENNTSAEFLFREALSFLPSNDLIYLPGQEVLPYEYMRYPSEMKRERIKAIAKILSGEPVLIFTSVSGFLKTLPPIQTMQGRAIVLKKGKEIDLESLLVQLIDLGYKRVQVCETFGEFSLKGGILDIFSSYSTEPVRIDLFGEEIESIRTFDPDSQRSMTDLDQAVLLPADEYILSEEQKKEYQNFLKSSDSSLHLPEIPEGNYGIYYEELIPLVRENHGILSYFSEPPILIFPSVNSVKERLLHLEKEYLSLFEKRSREVLCAPPEKLLSFGEEFKVLSESIGLSFVGLPPRNENDLVSFLKEAPSFKGKIREVREKISELRVKGGWKIVLTSSFEAQTKRLQGLFEKEGVILLNEDSTEPLPFHLGNHKSDTFLVLSELRNGFILENHKILILSENDIFGREYKRKTRFKKQNSKALQSFIDLKEGDYVVHIHHGVGRFLKIERTSAGGKERDFLKLEYSGGDSLFVPLDQISLVQRYIGGTESPRLDSLGKSTWKKTKDRVQKAVEALAEDLVQMYSNRLKLQGYAFPPDTIYQEEFEAEFEYEETPDQIEAIEAVKKDLESSRPMDRLVCGDVGYGKTEVAIRAAFKVAMAGRQIMMLAPTTILALQHYNTFKNRFENYPVRVELVSRFKTPAEIRDILADFSAGKVDMVVGTHAILSSKLKPKNLGLLIIDEEQRFGVNHKETIKKFKNLVDVLTLTATPIPRTLHMALTGIRELSIIATPPKNRQSVETYVLEEDDDLISDAIRNEIQRGGQVFYLYNRVETIEEETNYLSKLVPEVSIGILHGQMTEDEIEETLLDFYNRKYDILVTTTIIESGIDMPNVNTLFVKRADLFGLSQLYQIRGRVGRSDRKAFAYMLLPKDRVVTEQAEKRLNTIFEYQELGSGFKVAMRDLEIRGAGNLLGKEQSGDIMEVGFDLYVRMLEDAIARIKGEEIVVEVRTSVTLNTNFFIPETYISDTRQKIEFYKKLEGARDLDEIEEIYSEMLDRFGEPPEDAKTFILLEKIRTLASNLGFEFVTEMKDEIKMKSGSYFRGDHTKIIQLISARTGLTLNPKEPNVLIFQTGKKLEKEKLDTLIFLLSEMLPSKKV</sequence>
<comment type="function">
    <text evidence="9">Couples transcription and DNA repair by recognizing RNA polymerase (RNAP) stalled at DNA lesions. Mediates ATP-dependent release of RNAP and its truncated transcript from the DNA, and recruitment of nucleotide excision repair machinery to the damaged site.</text>
</comment>
<dbReference type="InterPro" id="IPR036101">
    <property type="entry name" value="CarD-like/TRCF_RID_sf"/>
</dbReference>
<evidence type="ECO:0000256" key="3">
    <source>
        <dbReference type="ARBA" id="ARBA00022763"/>
    </source>
</evidence>
<dbReference type="InterPro" id="IPR004576">
    <property type="entry name" value="Mfd"/>
</dbReference>
<dbReference type="InterPro" id="IPR001650">
    <property type="entry name" value="Helicase_C-like"/>
</dbReference>
<dbReference type="SMART" id="SM00490">
    <property type="entry name" value="HELICc"/>
    <property type="match status" value="1"/>
</dbReference>
<evidence type="ECO:0000256" key="4">
    <source>
        <dbReference type="ARBA" id="ARBA00022801"/>
    </source>
</evidence>
<dbReference type="GO" id="GO:0003684">
    <property type="term" value="F:damaged DNA binding"/>
    <property type="evidence" value="ECO:0007669"/>
    <property type="project" value="InterPro"/>
</dbReference>
<dbReference type="HAMAP" id="MF_00969">
    <property type="entry name" value="TRCF"/>
    <property type="match status" value="1"/>
</dbReference>
<dbReference type="Pfam" id="PF02559">
    <property type="entry name" value="CarD_TRCF_RID"/>
    <property type="match status" value="1"/>
</dbReference>
<dbReference type="SUPFAM" id="SSF143517">
    <property type="entry name" value="TRCF domain-like"/>
    <property type="match status" value="1"/>
</dbReference>
<keyword evidence="5" id="KW-0347">Helicase</keyword>
<dbReference type="SMART" id="SM00982">
    <property type="entry name" value="TRCF"/>
    <property type="match status" value="1"/>
</dbReference>
<dbReference type="AlphaFoldDB" id="A0A0E2D4A1"/>
<keyword evidence="6 9" id="KW-0067">ATP-binding</keyword>
<proteinExistence type="inferred from homology"/>
<organism evidence="12 13">
    <name type="scientific">Leptospira interrogans str. UI 12758</name>
    <dbReference type="NCBI Taxonomy" id="1049938"/>
    <lineage>
        <taxon>Bacteria</taxon>
        <taxon>Pseudomonadati</taxon>
        <taxon>Spirochaetota</taxon>
        <taxon>Spirochaetia</taxon>
        <taxon>Leptospirales</taxon>
        <taxon>Leptospiraceae</taxon>
        <taxon>Leptospira</taxon>
    </lineage>
</organism>
<evidence type="ECO:0000256" key="8">
    <source>
        <dbReference type="ARBA" id="ARBA00023204"/>
    </source>
</evidence>
<dbReference type="Pfam" id="PF00271">
    <property type="entry name" value="Helicase_C"/>
    <property type="match status" value="1"/>
</dbReference>
<keyword evidence="7 9" id="KW-0238">DNA-binding</keyword>
<dbReference type="PROSITE" id="PS51194">
    <property type="entry name" value="HELICASE_CTER"/>
    <property type="match status" value="1"/>
</dbReference>
<dbReference type="CDD" id="cd17991">
    <property type="entry name" value="DEXHc_TRCF"/>
    <property type="match status" value="1"/>
</dbReference>
<comment type="subcellular location">
    <subcellularLocation>
        <location evidence="9">Cytoplasm</location>
    </subcellularLocation>
</comment>
<dbReference type="EMBL" id="AHNR02000041">
    <property type="protein sequence ID" value="EKR54715.1"/>
    <property type="molecule type" value="Genomic_DNA"/>
</dbReference>
<dbReference type="RefSeq" id="WP_000654011.1">
    <property type="nucleotide sequence ID" value="NZ_AHNR02000041.1"/>
</dbReference>
<dbReference type="InterPro" id="IPR005118">
    <property type="entry name" value="TRCF_C"/>
</dbReference>
<evidence type="ECO:0000259" key="10">
    <source>
        <dbReference type="PROSITE" id="PS51192"/>
    </source>
</evidence>
<dbReference type="GO" id="GO:0003678">
    <property type="term" value="F:DNA helicase activity"/>
    <property type="evidence" value="ECO:0007669"/>
    <property type="project" value="TreeGrafter"/>
</dbReference>
<keyword evidence="2 9" id="KW-0547">Nucleotide-binding</keyword>
<evidence type="ECO:0000256" key="5">
    <source>
        <dbReference type="ARBA" id="ARBA00022806"/>
    </source>
</evidence>
<dbReference type="Proteomes" id="UP000001340">
    <property type="component" value="Unassembled WGS sequence"/>
</dbReference>
<dbReference type="SUPFAM" id="SSF141259">
    <property type="entry name" value="CarD-like"/>
    <property type="match status" value="1"/>
</dbReference>
<dbReference type="SUPFAM" id="SSF52540">
    <property type="entry name" value="P-loop containing nucleoside triphosphate hydrolases"/>
    <property type="match status" value="4"/>
</dbReference>
<evidence type="ECO:0000256" key="7">
    <source>
        <dbReference type="ARBA" id="ARBA00023125"/>
    </source>
</evidence>
<feature type="domain" description="Helicase C-terminal" evidence="11">
    <location>
        <begin position="827"/>
        <end position="993"/>
    </location>
</feature>
<dbReference type="InterPro" id="IPR041471">
    <property type="entry name" value="UvrB_inter"/>
</dbReference>
<dbReference type="NCBIfam" id="TIGR00580">
    <property type="entry name" value="mfd"/>
    <property type="match status" value="1"/>
</dbReference>
<dbReference type="SMART" id="SM00487">
    <property type="entry name" value="DEXDc"/>
    <property type="match status" value="1"/>
</dbReference>
<evidence type="ECO:0000313" key="12">
    <source>
        <dbReference type="EMBL" id="EKR54715.1"/>
    </source>
</evidence>
<keyword evidence="1 9" id="KW-0963">Cytoplasm</keyword>
<dbReference type="InterPro" id="IPR047112">
    <property type="entry name" value="RecG/Mfd"/>
</dbReference>
<evidence type="ECO:0000256" key="2">
    <source>
        <dbReference type="ARBA" id="ARBA00022741"/>
    </source>
</evidence>
<evidence type="ECO:0000313" key="13">
    <source>
        <dbReference type="Proteomes" id="UP000001340"/>
    </source>
</evidence>
<protein>
    <recommendedName>
        <fullName evidence="9">Transcription-repair-coupling factor</fullName>
        <shortName evidence="9">TRCF</shortName>
        <ecNumber evidence="9">3.6.4.-</ecNumber>
    </recommendedName>
</protein>
<accession>A0A0E2D4A1</accession>
<dbReference type="Gene3D" id="3.40.50.300">
    <property type="entry name" value="P-loop containing nucleotide triphosphate hydrolases"/>
    <property type="match status" value="2"/>
</dbReference>
<comment type="caution">
    <text evidence="12">The sequence shown here is derived from an EMBL/GenBank/DDBJ whole genome shotgun (WGS) entry which is preliminary data.</text>
</comment>
<feature type="domain" description="Helicase ATP-binding" evidence="10">
    <location>
        <begin position="657"/>
        <end position="818"/>
    </location>
</feature>
<dbReference type="GO" id="GO:0016787">
    <property type="term" value="F:hydrolase activity"/>
    <property type="evidence" value="ECO:0007669"/>
    <property type="project" value="UniProtKB-KW"/>
</dbReference>
<dbReference type="Gene3D" id="3.90.1150.50">
    <property type="entry name" value="Transcription-repair-coupling factor, D7 domain"/>
    <property type="match status" value="1"/>
</dbReference>
<dbReference type="EC" id="3.6.4.-" evidence="9"/>
<dbReference type="InterPro" id="IPR037235">
    <property type="entry name" value="TRCF-like_C_D7"/>
</dbReference>
<evidence type="ECO:0000256" key="9">
    <source>
        <dbReference type="HAMAP-Rule" id="MF_00969"/>
    </source>
</evidence>
<name>A0A0E2D4A1_LEPIR</name>
<dbReference type="GO" id="GO:0006355">
    <property type="term" value="P:regulation of DNA-templated transcription"/>
    <property type="evidence" value="ECO:0007669"/>
    <property type="project" value="UniProtKB-UniRule"/>
</dbReference>
<dbReference type="InterPro" id="IPR027417">
    <property type="entry name" value="P-loop_NTPase"/>
</dbReference>
<dbReference type="Gene3D" id="3.30.2060.10">
    <property type="entry name" value="Penicillin-binding protein 1b domain"/>
    <property type="match status" value="1"/>
</dbReference>
<reference evidence="12 13" key="1">
    <citation type="submission" date="2012-10" db="EMBL/GenBank/DDBJ databases">
        <authorList>
            <person name="Harkins D.M."/>
            <person name="Durkin A.S."/>
            <person name="Brinkac L.M."/>
            <person name="Haft D.H."/>
            <person name="Selengut J.D."/>
            <person name="Sanka R."/>
            <person name="DePew J."/>
            <person name="Purushe J."/>
            <person name="Chanthongthip A."/>
            <person name="Lattana O."/>
            <person name="Phetsouvanh R."/>
            <person name="Newton P.N."/>
            <person name="Vinetz J.M."/>
            <person name="Sutton G.G."/>
            <person name="Nierman W.C."/>
            <person name="Fouts D.E."/>
        </authorList>
    </citation>
    <scope>NUCLEOTIDE SEQUENCE [LARGE SCALE GENOMIC DNA]</scope>
    <source>
        <strain evidence="12 13">UI 12758</strain>
    </source>
</reference>
<evidence type="ECO:0000259" key="11">
    <source>
        <dbReference type="PROSITE" id="PS51194"/>
    </source>
</evidence>